<evidence type="ECO:0000313" key="2">
    <source>
        <dbReference type="RefSeq" id="XP_015183217.1"/>
    </source>
</evidence>
<gene>
    <name evidence="2" type="primary">LOC107069973</name>
</gene>
<organism evidence="1 2">
    <name type="scientific">Polistes dominula</name>
    <name type="common">European paper wasp</name>
    <name type="synonym">Vespa dominula</name>
    <dbReference type="NCBI Taxonomy" id="743375"/>
    <lineage>
        <taxon>Eukaryota</taxon>
        <taxon>Metazoa</taxon>
        <taxon>Ecdysozoa</taxon>
        <taxon>Arthropoda</taxon>
        <taxon>Hexapoda</taxon>
        <taxon>Insecta</taxon>
        <taxon>Pterygota</taxon>
        <taxon>Neoptera</taxon>
        <taxon>Endopterygota</taxon>
        <taxon>Hymenoptera</taxon>
        <taxon>Apocrita</taxon>
        <taxon>Aculeata</taxon>
        <taxon>Vespoidea</taxon>
        <taxon>Vespidae</taxon>
        <taxon>Polistinae</taxon>
        <taxon>Polistini</taxon>
        <taxon>Polistes</taxon>
    </lineage>
</organism>
<sequence>MVHRAFRVQKCQIKTIGNLDEYISLRKKKQAVELIQNRLSNNKRSWDNENDEKNQKMRQHCTSTTLQRISDYMSFIGFSKSLFMLEIKSHLGKQNWKHIQHLYPLLLDYSNDIEYVIWRYALIIFLYSPNSDSSNLQQFLEICVGNHRLNDRKELERLLLLECRNSINS</sequence>
<accession>A0ABM1ISN0</accession>
<protein>
    <submittedName>
        <fullName evidence="2">Uncharacterized protein LOC107069973 isoform X1</fullName>
    </submittedName>
</protein>
<evidence type="ECO:0000313" key="1">
    <source>
        <dbReference type="Proteomes" id="UP000694924"/>
    </source>
</evidence>
<name>A0ABM1ISN0_POLDO</name>
<dbReference type="RefSeq" id="XP_015183217.1">
    <property type="nucleotide sequence ID" value="XM_015327731.1"/>
</dbReference>
<dbReference type="GeneID" id="107069973"/>
<proteinExistence type="predicted"/>
<keyword evidence="1" id="KW-1185">Reference proteome</keyword>
<dbReference type="Proteomes" id="UP000694924">
    <property type="component" value="Unplaced"/>
</dbReference>
<reference evidence="2" key="1">
    <citation type="submission" date="2025-08" db="UniProtKB">
        <authorList>
            <consortium name="RefSeq"/>
        </authorList>
    </citation>
    <scope>IDENTIFICATION</scope>
    <source>
        <tissue evidence="2">Whole body</tissue>
    </source>
</reference>